<name>A0A7S2P9J6_9STRA</name>
<proteinExistence type="predicted"/>
<evidence type="ECO:0008006" key="2">
    <source>
        <dbReference type="Google" id="ProtNLM"/>
    </source>
</evidence>
<organism evidence="1">
    <name type="scientific">Leptocylindrus danicus</name>
    <dbReference type="NCBI Taxonomy" id="163516"/>
    <lineage>
        <taxon>Eukaryota</taxon>
        <taxon>Sar</taxon>
        <taxon>Stramenopiles</taxon>
        <taxon>Ochrophyta</taxon>
        <taxon>Bacillariophyta</taxon>
        <taxon>Coscinodiscophyceae</taxon>
        <taxon>Chaetocerotophycidae</taxon>
        <taxon>Leptocylindrales</taxon>
        <taxon>Leptocylindraceae</taxon>
        <taxon>Leptocylindrus</taxon>
    </lineage>
</organism>
<protein>
    <recommendedName>
        <fullName evidence="2">F-box domain-containing protein</fullName>
    </recommendedName>
</protein>
<gene>
    <name evidence="1" type="ORF">LDAN0321_LOCUS11945</name>
</gene>
<reference evidence="1" key="1">
    <citation type="submission" date="2021-01" db="EMBL/GenBank/DDBJ databases">
        <authorList>
            <person name="Corre E."/>
            <person name="Pelletier E."/>
            <person name="Niang G."/>
            <person name="Scheremetjew M."/>
            <person name="Finn R."/>
            <person name="Kale V."/>
            <person name="Holt S."/>
            <person name="Cochrane G."/>
            <person name="Meng A."/>
            <person name="Brown T."/>
            <person name="Cohen L."/>
        </authorList>
    </citation>
    <scope>NUCLEOTIDE SEQUENCE</scope>
    <source>
        <strain evidence="1">B650</strain>
    </source>
</reference>
<dbReference type="Gene3D" id="3.80.10.10">
    <property type="entry name" value="Ribonuclease Inhibitor"/>
    <property type="match status" value="1"/>
</dbReference>
<accession>A0A7S2P9J6</accession>
<dbReference type="SUPFAM" id="SSF52047">
    <property type="entry name" value="RNI-like"/>
    <property type="match status" value="1"/>
</dbReference>
<dbReference type="SUPFAM" id="SSF81383">
    <property type="entry name" value="F-box domain"/>
    <property type="match status" value="1"/>
</dbReference>
<dbReference type="EMBL" id="HBGY01018660">
    <property type="protein sequence ID" value="CAD9586448.1"/>
    <property type="molecule type" value="Transcribed_RNA"/>
</dbReference>
<dbReference type="AlphaFoldDB" id="A0A7S2P9J6"/>
<evidence type="ECO:0000313" key="1">
    <source>
        <dbReference type="EMBL" id="CAD9586448.1"/>
    </source>
</evidence>
<dbReference type="InterPro" id="IPR032675">
    <property type="entry name" value="LRR_dom_sf"/>
</dbReference>
<sequence>MKVLRLLTSCIPKKIKKKNSSKERDDNIKSDRLLLPHIPTEVVANIFSCLGFEEVGQYVWVSRTWMNAAPRITSTGILLDKQRGDHKLKSALTCFGSNLISVYFKCAAGYEVNAKHLACFLHNVPKITRFGFEGRYRYYHASSFLEPLVEADGLESLKLAQCAFSDVQALIRLLEHKANLKVLHLNHIHIGGAYFPGPKDCAQLTKQLKKLQNLEELDLSCGWRKDLFSKDDLRSKLPRLQKVNIDSNHSVSLKSAWWGAGPFIY</sequence>
<dbReference type="InterPro" id="IPR036047">
    <property type="entry name" value="F-box-like_dom_sf"/>
</dbReference>